<dbReference type="PROSITE" id="PS50966">
    <property type="entry name" value="ZF_SWIM"/>
    <property type="match status" value="1"/>
</dbReference>
<sequence>MSSELLETILKDIRQRRQLSPERVVELQFLCPDAFNGAAEILDHRPIMRCIARESRREFYTIDAKAKRSNCMVPGFCTCGSFCFHVAAKPEMLLCKHELAVRIADAVGLLQITEVDDQEWARKFSLAFALPMVNYAE</sequence>
<feature type="domain" description="SWIM-type" evidence="2">
    <location>
        <begin position="60"/>
        <end position="106"/>
    </location>
</feature>
<keyword evidence="1" id="KW-0863">Zinc-finger</keyword>
<dbReference type="GO" id="GO:0000724">
    <property type="term" value="P:double-strand break repair via homologous recombination"/>
    <property type="evidence" value="ECO:0007669"/>
    <property type="project" value="TreeGrafter"/>
</dbReference>
<keyword evidence="1" id="KW-0862">Zinc</keyword>
<dbReference type="GO" id="GO:0097196">
    <property type="term" value="C:Shu complex"/>
    <property type="evidence" value="ECO:0007669"/>
    <property type="project" value="TreeGrafter"/>
</dbReference>
<keyword evidence="1" id="KW-0479">Metal-binding</keyword>
<dbReference type="EMBL" id="HBHX01031483">
    <property type="protein sequence ID" value="CAE0116852.1"/>
    <property type="molecule type" value="Transcribed_RNA"/>
</dbReference>
<organism evidence="3">
    <name type="scientific">Haptolina ericina</name>
    <dbReference type="NCBI Taxonomy" id="156174"/>
    <lineage>
        <taxon>Eukaryota</taxon>
        <taxon>Haptista</taxon>
        <taxon>Haptophyta</taxon>
        <taxon>Prymnesiophyceae</taxon>
        <taxon>Prymnesiales</taxon>
        <taxon>Prymnesiaceae</taxon>
        <taxon>Haptolina</taxon>
    </lineage>
</organism>
<gene>
    <name evidence="3" type="ORF">HERI1096_LOCUS17537</name>
</gene>
<evidence type="ECO:0000256" key="1">
    <source>
        <dbReference type="PROSITE-ProRule" id="PRU00325"/>
    </source>
</evidence>
<dbReference type="InterPro" id="IPR007527">
    <property type="entry name" value="Znf_SWIM"/>
</dbReference>
<dbReference type="PANTHER" id="PTHR28498:SF1">
    <property type="entry name" value="ZINC FINGER SWIM DOMAIN-CONTAINING PROTEIN 7"/>
    <property type="match status" value="1"/>
</dbReference>
<dbReference type="GO" id="GO:0008270">
    <property type="term" value="F:zinc ion binding"/>
    <property type="evidence" value="ECO:0007669"/>
    <property type="project" value="UniProtKB-KW"/>
</dbReference>
<dbReference type="PANTHER" id="PTHR28498">
    <property type="entry name" value="ZINC FINGER SWIM DOMAIN-CONTAINING PROTEIN 7"/>
    <property type="match status" value="1"/>
</dbReference>
<protein>
    <recommendedName>
        <fullName evidence="2">SWIM-type domain-containing protein</fullName>
    </recommendedName>
</protein>
<evidence type="ECO:0000313" key="3">
    <source>
        <dbReference type="EMBL" id="CAE0116852.1"/>
    </source>
</evidence>
<reference evidence="3" key="1">
    <citation type="submission" date="2021-01" db="EMBL/GenBank/DDBJ databases">
        <authorList>
            <person name="Corre E."/>
            <person name="Pelletier E."/>
            <person name="Niang G."/>
            <person name="Scheremetjew M."/>
            <person name="Finn R."/>
            <person name="Kale V."/>
            <person name="Holt S."/>
            <person name="Cochrane G."/>
            <person name="Meng A."/>
            <person name="Brown T."/>
            <person name="Cohen L."/>
        </authorList>
    </citation>
    <scope>NUCLEOTIDE SEQUENCE</scope>
    <source>
        <strain evidence="3">CCMP281</strain>
    </source>
</reference>
<accession>A0A7S3AY48</accession>
<proteinExistence type="predicted"/>
<name>A0A7S3AY48_9EUKA</name>
<dbReference type="AlphaFoldDB" id="A0A7S3AY48"/>
<evidence type="ECO:0000259" key="2">
    <source>
        <dbReference type="PROSITE" id="PS50966"/>
    </source>
</evidence>